<dbReference type="Pfam" id="PF00533">
    <property type="entry name" value="BRCT"/>
    <property type="match status" value="1"/>
</dbReference>
<name>A0A852JJM7_SPIPA</name>
<accession>A0A852JJM7</accession>
<feature type="non-terminal residue" evidence="3">
    <location>
        <position position="1"/>
    </location>
</feature>
<dbReference type="PROSITE" id="PS50172">
    <property type="entry name" value="BRCT"/>
    <property type="match status" value="3"/>
</dbReference>
<reference evidence="3" key="1">
    <citation type="submission" date="2020-02" db="EMBL/GenBank/DDBJ databases">
        <title>Bird 10,000 Genomes (B10K) Project - Family phase.</title>
        <authorList>
            <person name="Zhang G."/>
        </authorList>
    </citation>
    <scope>NUCLEOTIDE SEQUENCE</scope>
    <source>
        <strain evidence="3">B10K-DU-023-52</strain>
        <tissue evidence="3">Mixed tissue sample</tissue>
    </source>
</reference>
<dbReference type="Pfam" id="PF21298">
    <property type="entry name" value="TopBP1_BRCT0"/>
    <property type="match status" value="1"/>
</dbReference>
<evidence type="ECO:0000256" key="1">
    <source>
        <dbReference type="ARBA" id="ARBA00022737"/>
    </source>
</evidence>
<dbReference type="SUPFAM" id="SSF52113">
    <property type="entry name" value="BRCT domain"/>
    <property type="match status" value="3"/>
</dbReference>
<dbReference type="InterPro" id="IPR036420">
    <property type="entry name" value="BRCT_dom_sf"/>
</dbReference>
<dbReference type="Pfam" id="PF12738">
    <property type="entry name" value="PTCB-BRCT"/>
    <property type="match status" value="2"/>
</dbReference>
<feature type="non-terminal residue" evidence="3">
    <location>
        <position position="820"/>
    </location>
</feature>
<dbReference type="InterPro" id="IPR001357">
    <property type="entry name" value="BRCT_dom"/>
</dbReference>
<dbReference type="FunFam" id="3.40.50.10190:FF:000021">
    <property type="entry name" value="DNA topoisomerase II binding protein 1"/>
    <property type="match status" value="1"/>
</dbReference>
<feature type="domain" description="BRCT" evidence="2">
    <location>
        <begin position="121"/>
        <end position="172"/>
    </location>
</feature>
<dbReference type="AlphaFoldDB" id="A0A852JJM7"/>
<dbReference type="GO" id="GO:0006270">
    <property type="term" value="P:DNA replication initiation"/>
    <property type="evidence" value="ECO:0007669"/>
    <property type="project" value="TreeGrafter"/>
</dbReference>
<dbReference type="InterPro" id="IPR049542">
    <property type="entry name" value="TopBP1-like_BRCT0"/>
</dbReference>
<keyword evidence="4" id="KW-1185">Reference proteome</keyword>
<dbReference type="PANTHER" id="PTHR13561:SF20">
    <property type="entry name" value="DNA TOPOISOMERASE 2-BINDING PROTEIN 1"/>
    <property type="match status" value="1"/>
</dbReference>
<keyword evidence="1" id="KW-0677">Repeat</keyword>
<dbReference type="GO" id="GO:0033314">
    <property type="term" value="P:mitotic DNA replication checkpoint signaling"/>
    <property type="evidence" value="ECO:0007669"/>
    <property type="project" value="TreeGrafter"/>
</dbReference>
<sequence length="820" mass="91704">RMRSSKEPFFVKFIKSPGSSEYFSKALESIKEFQSEEHLQILEEKTVLSIKENDKSLYICDPFSGVGFSHLKKLGCRIVGPQVVLYCMQSQRCVPRAEHPVYNMTMADVTVSCTSLEKDVREEVHKYVQMMGGCVYRDLNVSVTHLIAGEVGSKKYLVAASLKKPILLPSWVKTLWDKSQQGMMKYTDVNMEDYACPVFLGCTICVTGLSSSDRKEVQRLTAEHGGQYTGQLKMNECTHLIVQEPKGQKYECAKKWNVHCVSVQWFSDSIQKGFCQDETMYKIEAGSKLSNAPSTSTPTNDISKPPNHVFSDVSHISNINLSGVNETACSSAMSSRLDPVSDELENLDISSFQAAEDLLDGCRVCLTVYTLKCSVLTMQKQLYFVCVYTVFFGLKPAVTCFYNILFYRPHIVTAKWLLESFGKGCLCPVEHYIPLNYQLLENPILEQPGMKSIFPKKASLLKKDAVNIIKHQKTAEDDFLSQYADNYSTLDEVEKLTSRTFSDVTNSTAQGQNQPSVCNGSLAESSALAEGGLFFRKRFFLLGFGEEDESCLADIIKENAGEVLPLQSRTIADYAVVPLLGCTVKATVGDVVTNTWLVRELHFFNSQINMSLSMFDTRLMCLVIICDSNSLIFLWAFEHCSDLEFLPLLVSSRVQEFFVRKASAKKGMFASTHLVVREPNGSKYEAAKKWNLPAVTVAWLLQSARTGKRADESKFLVENAEAEDTESFITQLSKTPATVKSPNFEQPIHILEDGKKGPVTPLDINRFQSKAFQAVISHHTGKTTPVAQGGPLQKEPSLNLDTPSKFLSEDKIFKPSFDVK</sequence>
<organism evidence="3 4">
    <name type="scientific">Spizella passerina</name>
    <name type="common">Chipping sparrow</name>
    <dbReference type="NCBI Taxonomy" id="40210"/>
    <lineage>
        <taxon>Eukaryota</taxon>
        <taxon>Metazoa</taxon>
        <taxon>Chordata</taxon>
        <taxon>Craniata</taxon>
        <taxon>Vertebrata</taxon>
        <taxon>Euteleostomi</taxon>
        <taxon>Archelosauria</taxon>
        <taxon>Archosauria</taxon>
        <taxon>Dinosauria</taxon>
        <taxon>Saurischia</taxon>
        <taxon>Theropoda</taxon>
        <taxon>Coelurosauria</taxon>
        <taxon>Aves</taxon>
        <taxon>Neognathae</taxon>
        <taxon>Neoaves</taxon>
        <taxon>Telluraves</taxon>
        <taxon>Australaves</taxon>
        <taxon>Passeriformes</taxon>
        <taxon>Passerellidae</taxon>
        <taxon>Spizella</taxon>
    </lineage>
</organism>
<evidence type="ECO:0000313" key="4">
    <source>
        <dbReference type="Proteomes" id="UP000618746"/>
    </source>
</evidence>
<feature type="domain" description="BRCT" evidence="2">
    <location>
        <begin position="671"/>
        <end position="717"/>
    </location>
</feature>
<dbReference type="InterPro" id="IPR059215">
    <property type="entry name" value="BRCT2_TopBP1-like"/>
</dbReference>
<dbReference type="CDD" id="cd17731">
    <property type="entry name" value="BRCT_TopBP1_rpt2_like"/>
    <property type="match status" value="1"/>
</dbReference>
<evidence type="ECO:0000313" key="3">
    <source>
        <dbReference type="EMBL" id="NXX65409.1"/>
    </source>
</evidence>
<proteinExistence type="predicted"/>
<dbReference type="SMART" id="SM00292">
    <property type="entry name" value="BRCT"/>
    <property type="match status" value="4"/>
</dbReference>
<dbReference type="OrthoDB" id="251770at2759"/>
<protein>
    <submittedName>
        <fullName evidence="3">TOPB1 protein</fullName>
    </submittedName>
</protein>
<dbReference type="Proteomes" id="UP000618746">
    <property type="component" value="Unassembled WGS sequence"/>
</dbReference>
<dbReference type="Gene3D" id="3.40.50.10190">
    <property type="entry name" value="BRCT domain"/>
    <property type="match status" value="5"/>
</dbReference>
<dbReference type="EMBL" id="WBNQ01012913">
    <property type="protein sequence ID" value="NXX65409.1"/>
    <property type="molecule type" value="Genomic_DNA"/>
</dbReference>
<dbReference type="PANTHER" id="PTHR13561">
    <property type="entry name" value="DNA REPLICATION REGULATOR DPB11-RELATED"/>
    <property type="match status" value="1"/>
</dbReference>
<dbReference type="FunFam" id="3.40.50.10190:FF:000010">
    <property type="entry name" value="DNA topoisomerase II binding protein 1"/>
    <property type="match status" value="1"/>
</dbReference>
<dbReference type="CDD" id="cd17737">
    <property type="entry name" value="BRCT_TopBP1_rpt1"/>
    <property type="match status" value="1"/>
</dbReference>
<dbReference type="GO" id="GO:0007095">
    <property type="term" value="P:mitotic G2 DNA damage checkpoint signaling"/>
    <property type="evidence" value="ECO:0007669"/>
    <property type="project" value="TreeGrafter"/>
</dbReference>
<dbReference type="FunFam" id="3.40.50.10190:FF:000029">
    <property type="entry name" value="DNA topoisomerase II binding protein 1"/>
    <property type="match status" value="1"/>
</dbReference>
<dbReference type="FunFam" id="3.40.50.10190:FF:000033">
    <property type="entry name" value="DNA topoisomerase II binding protein 1"/>
    <property type="match status" value="1"/>
</dbReference>
<evidence type="ECO:0000259" key="2">
    <source>
        <dbReference type="PROSITE" id="PS50172"/>
    </source>
</evidence>
<dbReference type="InterPro" id="IPR044737">
    <property type="entry name" value="TopBP1_BRCT_1"/>
</dbReference>
<feature type="domain" description="BRCT" evidence="2">
    <location>
        <begin position="194"/>
        <end position="283"/>
    </location>
</feature>
<gene>
    <name evidence="3" type="primary">Topbp1_0</name>
    <name evidence="3" type="ORF">SPIPAS_R07156</name>
</gene>
<comment type="caution">
    <text evidence="3">The sequence shown here is derived from an EMBL/GenBank/DDBJ whole genome shotgun (WGS) entry which is preliminary data.</text>
</comment>
<dbReference type="FunFam" id="3.40.50.10190:FF:000020">
    <property type="entry name" value="DNA topoisomerase II binding protein 1"/>
    <property type="match status" value="1"/>
</dbReference>